<feature type="site" description="Transition state stabilizer" evidence="14">
    <location>
        <position position="40"/>
    </location>
</feature>
<evidence type="ECO:0000256" key="3">
    <source>
        <dbReference type="ARBA" id="ARBA00001968"/>
    </source>
</evidence>
<evidence type="ECO:0000256" key="7">
    <source>
        <dbReference type="ARBA" id="ARBA00009789"/>
    </source>
</evidence>
<reference evidence="16" key="1">
    <citation type="submission" date="2020-03" db="EMBL/GenBank/DDBJ databases">
        <title>Genome of Pelagibius litoralis DSM 21314T.</title>
        <authorList>
            <person name="Wang G."/>
        </authorList>
    </citation>
    <scope>NUCLEOTIDE SEQUENCE</scope>
    <source>
        <strain evidence="16">DSM 21314</strain>
    </source>
</reference>
<dbReference type="CDD" id="cd00554">
    <property type="entry name" value="MECDP_synthase"/>
    <property type="match status" value="1"/>
</dbReference>
<dbReference type="EC" id="2.7.7.60" evidence="14"/>
<evidence type="ECO:0000256" key="14">
    <source>
        <dbReference type="HAMAP-Rule" id="MF_01520"/>
    </source>
</evidence>
<accession>A0A967C365</accession>
<sequence length="404" mass="42410">MKSGVPSSGQAWRRTLHVTTAAALIVAAGRGQRFGGALPKQYAKLGGVPVLRHSLVAFLAHPQIGRVRAVIHPDDRDLYDEAAEGLPLDAPVPGGDSRQHSVRLGLESLEQDAPDLVLIHDGARPFISQQAIGRVLGALQHAAGAIVAQPVVDTLKRGLDGCVAGTQDRDGLWRAQTPQGFRYDDIAAAHRAVADRALTDDAAVAELAGLSLALVEGGQENIKVTTQEDLEGAERWLRGGLSLETRVGQGFDVHVFGPGDHVTLCGLRLDHSAGLVGHSDADVGLHALTDAILGALSAGDIGSHFPPDDPQWKGADSAVFISHARDMVAARGGHIRHVDLTLICERPKIGPHRAAMITRVASLLDLPEERVSIKATTTEKLGFLGRGEGIAAQAMATLALPAGS</sequence>
<keyword evidence="9 14" id="KW-0548">Nucleotidyltransferase</keyword>
<feature type="site" description="Positions MEP for the nucleophilic attack" evidence="14">
    <location>
        <position position="169"/>
    </location>
</feature>
<evidence type="ECO:0000256" key="6">
    <source>
        <dbReference type="ARBA" id="ARBA00008480"/>
    </source>
</evidence>
<dbReference type="EMBL" id="JAAQPH010000001">
    <property type="protein sequence ID" value="NIA67350.1"/>
    <property type="molecule type" value="Genomic_DNA"/>
</dbReference>
<evidence type="ECO:0000256" key="11">
    <source>
        <dbReference type="ARBA" id="ARBA00023229"/>
    </source>
</evidence>
<dbReference type="GO" id="GO:0016114">
    <property type="term" value="P:terpenoid biosynthetic process"/>
    <property type="evidence" value="ECO:0007669"/>
    <property type="project" value="InterPro"/>
</dbReference>
<dbReference type="GO" id="GO:0008685">
    <property type="term" value="F:2-C-methyl-D-erythritol 2,4-cyclodiphosphate synthase activity"/>
    <property type="evidence" value="ECO:0007669"/>
    <property type="project" value="UniProtKB-UniRule"/>
</dbReference>
<dbReference type="SUPFAM" id="SSF53448">
    <property type="entry name" value="Nucleotide-diphospho-sugar transferases"/>
    <property type="match status" value="1"/>
</dbReference>
<dbReference type="NCBIfam" id="TIGR00151">
    <property type="entry name" value="ispF"/>
    <property type="match status" value="1"/>
</dbReference>
<evidence type="ECO:0000313" key="16">
    <source>
        <dbReference type="EMBL" id="NIA67350.1"/>
    </source>
</evidence>
<gene>
    <name evidence="14" type="primary">ispDF</name>
    <name evidence="16" type="ORF">HBA54_01955</name>
</gene>
<comment type="pathway">
    <text evidence="4 14">Isoprenoid biosynthesis; isopentenyl diphosphate biosynthesis via DXP pathway; isopentenyl diphosphate from 1-deoxy-D-xylulose 5-phosphate: step 4/6.</text>
</comment>
<dbReference type="PROSITE" id="PS01350">
    <property type="entry name" value="ISPF"/>
    <property type="match status" value="1"/>
</dbReference>
<dbReference type="PANTHER" id="PTHR43181">
    <property type="entry name" value="2-C-METHYL-D-ERYTHRITOL 2,4-CYCLODIPHOSPHATE SYNTHASE, CHLOROPLASTIC"/>
    <property type="match status" value="1"/>
</dbReference>
<feature type="site" description="Transition state stabilizer" evidence="14">
    <location>
        <position position="278"/>
    </location>
</feature>
<feature type="binding site" evidence="14">
    <location>
        <position position="383"/>
    </location>
    <ligand>
        <name>4-CDP-2-C-methyl-D-erythritol 2-phosphate</name>
        <dbReference type="ChEBI" id="CHEBI:57919"/>
    </ligand>
</feature>
<comment type="similarity">
    <text evidence="14">In the C-terminal section; belongs to the IspF family.</text>
</comment>
<feature type="domain" description="2-C-methyl-D-erythritol 2,4-cyclodiphosphate synthase" evidence="15">
    <location>
        <begin position="246"/>
        <end position="398"/>
    </location>
</feature>
<dbReference type="InterPro" id="IPR036571">
    <property type="entry name" value="MECDP_synthase_sf"/>
</dbReference>
<dbReference type="Gene3D" id="3.30.1330.50">
    <property type="entry name" value="2-C-methyl-D-erythritol 2,4-cyclodiphosphate synthase"/>
    <property type="match status" value="1"/>
</dbReference>
<comment type="similarity">
    <text evidence="14">In the N-terminal section; belongs to the IspD/TarI cytidylyltransferase family. IspD subfamily.</text>
</comment>
<dbReference type="Proteomes" id="UP000761264">
    <property type="component" value="Unassembled WGS sequence"/>
</dbReference>
<organism evidence="16 17">
    <name type="scientific">Pelagibius litoralis</name>
    <dbReference type="NCBI Taxonomy" id="374515"/>
    <lineage>
        <taxon>Bacteria</taxon>
        <taxon>Pseudomonadati</taxon>
        <taxon>Pseudomonadota</taxon>
        <taxon>Alphaproteobacteria</taxon>
        <taxon>Rhodospirillales</taxon>
        <taxon>Rhodovibrionaceae</taxon>
        <taxon>Pelagibius</taxon>
    </lineage>
</organism>
<feature type="site" description="Transition state stabilizer" evidence="14">
    <location>
        <position position="33"/>
    </location>
</feature>
<evidence type="ECO:0000259" key="15">
    <source>
        <dbReference type="Pfam" id="PF02542"/>
    </source>
</evidence>
<dbReference type="CDD" id="cd02516">
    <property type="entry name" value="CDP-ME_synthetase"/>
    <property type="match status" value="1"/>
</dbReference>
<comment type="similarity">
    <text evidence="7">Belongs to the IspD/TarI cytidylyltransferase family. IspD subfamily.</text>
</comment>
<evidence type="ECO:0000256" key="12">
    <source>
        <dbReference type="ARBA" id="ARBA00023239"/>
    </source>
</evidence>
<keyword evidence="17" id="KW-1185">Reference proteome</keyword>
<feature type="region of interest" description="2-C-methyl-D-erythritol 2,4-cyclodiphosphate synthase" evidence="14">
    <location>
        <begin position="246"/>
        <end position="404"/>
    </location>
</feature>
<comment type="function">
    <text evidence="14">Bifunctional enzyme that catalyzes the formation of 4-diphosphocytidyl-2-C-methyl-D-erythritol from CTP and 2-C-methyl-D-erythritol 4-phosphate (MEP) (IspD), and catalyzes the conversion of 4-diphosphocytidyl-2-C-methyl-D-erythritol 2-phosphate (CDP-ME2P) to 2-C-methyl-D-erythritol 2,4-cyclodiphosphate (ME-CPP) with a corresponding release of cytidine 5-monophosphate (CMP) (IspF).</text>
</comment>
<dbReference type="InterPro" id="IPR001228">
    <property type="entry name" value="IspD"/>
</dbReference>
<feature type="region of interest" description="2-C-methyl-D-erythritol 4-phosphate cytidylyltransferase" evidence="14">
    <location>
        <begin position="1"/>
        <end position="245"/>
    </location>
</feature>
<feature type="binding site" evidence="14">
    <location>
        <begin position="376"/>
        <end position="379"/>
    </location>
    <ligand>
        <name>4-CDP-2-C-methyl-D-erythritol 2-phosphate</name>
        <dbReference type="ChEBI" id="CHEBI:57919"/>
    </ligand>
</feature>
<dbReference type="Gene3D" id="3.90.550.10">
    <property type="entry name" value="Spore Coat Polysaccharide Biosynthesis Protein SpsA, Chain A"/>
    <property type="match status" value="1"/>
</dbReference>
<comment type="similarity">
    <text evidence="6">Belongs to the IspF family.</text>
</comment>
<dbReference type="InterPro" id="IPR018294">
    <property type="entry name" value="ISPD_synthase_CS"/>
</dbReference>
<comment type="caution">
    <text evidence="16">The sequence shown here is derived from an EMBL/GenBank/DDBJ whole genome shotgun (WGS) entry which is preliminary data.</text>
</comment>
<dbReference type="GO" id="GO:0050518">
    <property type="term" value="F:2-C-methyl-D-erythritol 4-phosphate cytidylyltransferase activity"/>
    <property type="evidence" value="ECO:0007669"/>
    <property type="project" value="UniProtKB-UniRule"/>
</dbReference>
<feature type="site" description="Positions MEP for the nucleophilic attack" evidence="14">
    <location>
        <position position="223"/>
    </location>
</feature>
<dbReference type="NCBIfam" id="NF006899">
    <property type="entry name" value="PRK09382.1"/>
    <property type="match status" value="1"/>
</dbReference>
<dbReference type="AlphaFoldDB" id="A0A967C365"/>
<comment type="cofactor">
    <cofactor evidence="3 14">
        <name>a divalent metal cation</name>
        <dbReference type="ChEBI" id="CHEBI:60240"/>
    </cofactor>
</comment>
<dbReference type="HAMAP" id="MF_00107">
    <property type="entry name" value="IspF"/>
    <property type="match status" value="1"/>
</dbReference>
<evidence type="ECO:0000256" key="8">
    <source>
        <dbReference type="ARBA" id="ARBA00022679"/>
    </source>
</evidence>
<evidence type="ECO:0000313" key="17">
    <source>
        <dbReference type="Proteomes" id="UP000761264"/>
    </source>
</evidence>
<dbReference type="InterPro" id="IPR026596">
    <property type="entry name" value="IspD/F"/>
</dbReference>
<feature type="binding site" evidence="14">
    <location>
        <position position="386"/>
    </location>
    <ligand>
        <name>4-CDP-2-C-methyl-D-erythritol 2-phosphate</name>
        <dbReference type="ChEBI" id="CHEBI:57919"/>
    </ligand>
</feature>
<dbReference type="PANTHER" id="PTHR43181:SF1">
    <property type="entry name" value="2-C-METHYL-D-ERYTHRITOL 2,4-CYCLODIPHOSPHATE SYNTHASE, CHLOROPLASTIC"/>
    <property type="match status" value="1"/>
</dbReference>
<dbReference type="PROSITE" id="PS01295">
    <property type="entry name" value="ISPD"/>
    <property type="match status" value="1"/>
</dbReference>
<evidence type="ECO:0000256" key="4">
    <source>
        <dbReference type="ARBA" id="ARBA00004709"/>
    </source>
</evidence>
<evidence type="ECO:0000256" key="1">
    <source>
        <dbReference type="ARBA" id="ARBA00000200"/>
    </source>
</evidence>
<feature type="binding site" evidence="14">
    <location>
        <position position="286"/>
    </location>
    <ligand>
        <name>a divalent metal cation</name>
        <dbReference type="ChEBI" id="CHEBI:60240"/>
    </ligand>
</feature>
<comment type="caution">
    <text evidence="14">Lacks conserved residue(s) required for the propagation of feature annotation.</text>
</comment>
<feature type="binding site" evidence="14">
    <location>
        <begin position="252"/>
        <end position="254"/>
    </location>
    <ligand>
        <name>4-CDP-2-C-methyl-D-erythritol 2-phosphate</name>
        <dbReference type="ChEBI" id="CHEBI:57919"/>
    </ligand>
</feature>
<dbReference type="Pfam" id="PF02542">
    <property type="entry name" value="YgbB"/>
    <property type="match status" value="1"/>
</dbReference>
<feature type="binding site" evidence="14">
    <location>
        <begin position="300"/>
        <end position="302"/>
    </location>
    <ligand>
        <name>4-CDP-2-C-methyl-D-erythritol 2-phosphate</name>
        <dbReference type="ChEBI" id="CHEBI:57919"/>
    </ligand>
</feature>
<comment type="catalytic activity">
    <reaction evidence="2 14">
        <text>2-C-methyl-D-erythritol 4-phosphate + CTP + H(+) = 4-CDP-2-C-methyl-D-erythritol + diphosphate</text>
        <dbReference type="Rhea" id="RHEA:13429"/>
        <dbReference type="ChEBI" id="CHEBI:15378"/>
        <dbReference type="ChEBI" id="CHEBI:33019"/>
        <dbReference type="ChEBI" id="CHEBI:37563"/>
        <dbReference type="ChEBI" id="CHEBI:57823"/>
        <dbReference type="ChEBI" id="CHEBI:58262"/>
        <dbReference type="EC" id="2.7.7.60"/>
    </reaction>
</comment>
<dbReference type="HAMAP" id="MF_00108">
    <property type="entry name" value="IspD"/>
    <property type="match status" value="1"/>
</dbReference>
<evidence type="ECO:0000256" key="10">
    <source>
        <dbReference type="ARBA" id="ARBA00022723"/>
    </source>
</evidence>
<dbReference type="NCBIfam" id="TIGR00453">
    <property type="entry name" value="ispD"/>
    <property type="match status" value="1"/>
</dbReference>
<feature type="binding site" evidence="14">
    <location>
        <position position="252"/>
    </location>
    <ligand>
        <name>a divalent metal cation</name>
        <dbReference type="ChEBI" id="CHEBI:60240"/>
    </ligand>
</feature>
<dbReference type="SUPFAM" id="SSF69765">
    <property type="entry name" value="IpsF-like"/>
    <property type="match status" value="1"/>
</dbReference>
<keyword evidence="12 14" id="KW-0456">Lyase</keyword>
<name>A0A967C365_9PROT</name>
<evidence type="ECO:0000256" key="9">
    <source>
        <dbReference type="ARBA" id="ARBA00022695"/>
    </source>
</evidence>
<dbReference type="HAMAP" id="MF_01520">
    <property type="entry name" value="IspDF"/>
    <property type="match status" value="1"/>
</dbReference>
<keyword evidence="11 14" id="KW-0414">Isoprene biosynthesis</keyword>
<keyword evidence="8 14" id="KW-0808">Transferase</keyword>
<keyword evidence="13 14" id="KW-0511">Multifunctional enzyme</keyword>
<dbReference type="InterPro" id="IPR034683">
    <property type="entry name" value="IspD/TarI"/>
</dbReference>
<comment type="catalytic activity">
    <reaction evidence="1 14">
        <text>4-CDP-2-C-methyl-D-erythritol 2-phosphate = 2-C-methyl-D-erythritol 2,4-cyclic diphosphate + CMP</text>
        <dbReference type="Rhea" id="RHEA:23864"/>
        <dbReference type="ChEBI" id="CHEBI:57919"/>
        <dbReference type="ChEBI" id="CHEBI:58483"/>
        <dbReference type="ChEBI" id="CHEBI:60377"/>
        <dbReference type="EC" id="4.6.1.12"/>
    </reaction>
</comment>
<comment type="pathway">
    <text evidence="5 14">Isoprenoid biosynthesis; isopentenyl diphosphate biosynthesis via DXP pathway; isopentenyl diphosphate from 1-deoxy-D-xylulose 5-phosphate: step 2/6.</text>
</comment>
<dbReference type="InterPro" id="IPR020555">
    <property type="entry name" value="MECDP_synthase_CS"/>
</dbReference>
<feature type="binding site" evidence="14">
    <location>
        <begin position="278"/>
        <end position="279"/>
    </location>
    <ligand>
        <name>4-CDP-2-C-methyl-D-erythritol 2-phosphate</name>
        <dbReference type="ChEBI" id="CHEBI:57919"/>
    </ligand>
</feature>
<dbReference type="InterPro" id="IPR029044">
    <property type="entry name" value="Nucleotide-diphossugar_trans"/>
</dbReference>
<dbReference type="EC" id="4.6.1.12" evidence="14"/>
<dbReference type="FunFam" id="3.90.550.10:FF:000003">
    <property type="entry name" value="2-C-methyl-D-erythritol 4-phosphate cytidylyltransferase"/>
    <property type="match status" value="1"/>
</dbReference>
<keyword evidence="10 14" id="KW-0479">Metal-binding</keyword>
<evidence type="ECO:0000256" key="2">
    <source>
        <dbReference type="ARBA" id="ARBA00001282"/>
    </source>
</evidence>
<proteinExistence type="inferred from homology"/>
<feature type="binding site" evidence="14">
    <location>
        <position position="254"/>
    </location>
    <ligand>
        <name>a divalent metal cation</name>
        <dbReference type="ChEBI" id="CHEBI:60240"/>
    </ligand>
</feature>
<evidence type="ECO:0000256" key="13">
    <source>
        <dbReference type="ARBA" id="ARBA00023268"/>
    </source>
</evidence>
<dbReference type="InterPro" id="IPR003526">
    <property type="entry name" value="MECDP_synthase"/>
</dbReference>
<dbReference type="GO" id="GO:0046872">
    <property type="term" value="F:metal ion binding"/>
    <property type="evidence" value="ECO:0007669"/>
    <property type="project" value="UniProtKB-KW"/>
</dbReference>
<dbReference type="Pfam" id="PF01128">
    <property type="entry name" value="IspD"/>
    <property type="match status" value="1"/>
</dbReference>
<feature type="site" description="Transition state stabilizer" evidence="14">
    <location>
        <position position="377"/>
    </location>
</feature>
<evidence type="ECO:0000256" key="5">
    <source>
        <dbReference type="ARBA" id="ARBA00004787"/>
    </source>
</evidence>
<protein>
    <recommendedName>
        <fullName evidence="14">Bifunctional enzyme IspD/IspF</fullName>
    </recommendedName>
    <domain>
        <recommendedName>
            <fullName evidence="14">2-C-methyl-D-erythritol 4-phosphate cytidylyltransferase</fullName>
            <ecNumber evidence="14">2.7.7.60</ecNumber>
        </recommendedName>
        <alternativeName>
            <fullName evidence="14">4-diphosphocytidyl-2C-methyl-D-erythritol synthase</fullName>
        </alternativeName>
        <alternativeName>
            <fullName evidence="14">MEP cytidylyltransferase</fullName>
            <shortName evidence="14">MCT</shortName>
        </alternativeName>
    </domain>
    <domain>
        <recommendedName>
            <fullName evidence="14">2-C-methyl-D-erythritol 2,4-cyclodiphosphate synthase</fullName>
            <shortName evidence="14">MECDP-synthase</shortName>
            <shortName evidence="14">MECPP-synthase</shortName>
            <shortName evidence="14">MECPS</shortName>
            <ecNumber evidence="14">4.6.1.12</ecNumber>
        </recommendedName>
    </domain>
</protein>
<dbReference type="GO" id="GO:0019288">
    <property type="term" value="P:isopentenyl diphosphate biosynthetic process, methylerythritol 4-phosphate pathway"/>
    <property type="evidence" value="ECO:0007669"/>
    <property type="project" value="UniProtKB-UniRule"/>
</dbReference>